<dbReference type="GeneID" id="300442477"/>
<protein>
    <submittedName>
        <fullName evidence="1">Uncharacterized protein</fullName>
    </submittedName>
</protein>
<proteinExistence type="predicted"/>
<keyword evidence="2" id="KW-1185">Reference proteome</keyword>
<dbReference type="RefSeq" id="YP_011712412.1">
    <property type="nucleotide sequence ID" value="NC_102109.1"/>
</dbReference>
<accession>A0A6G8RCW5</accession>
<organism evidence="1 2">
    <name type="scientific">Salmonella phage phagemcphageface</name>
    <dbReference type="NCBI Taxonomy" id="2713311"/>
    <lineage>
        <taxon>Viruses</taxon>
        <taxon>Duplodnaviria</taxon>
        <taxon>Heunggongvirae</taxon>
        <taxon>Uroviricota</taxon>
        <taxon>Caudoviricetes</taxon>
        <taxon>Demerecviridae</taxon>
        <taxon>Markadamsvirinae</taxon>
        <taxon>Epseptimavirus</taxon>
        <taxon>Epseptimavirus phagemcphageface</taxon>
    </lineage>
</organism>
<sequence>MKRDFDRYVCVKNSHAKEALTKEEHKELYRLAMKVAAWRKQVGKTPFECVVVEHDWPEYEEVWKMIENRVEFEQAR</sequence>
<dbReference type="EMBL" id="MT074447">
    <property type="protein sequence ID" value="QIN99222.1"/>
    <property type="molecule type" value="Genomic_DNA"/>
</dbReference>
<reference evidence="2" key="1">
    <citation type="submission" date="2020-02" db="EMBL/GenBank/DDBJ databases">
        <authorList>
            <person name="Olsen N.S."/>
            <person name="Forero-Junco L."/>
            <person name="Kot W."/>
            <person name="Hansen L.H."/>
        </authorList>
    </citation>
    <scope>NUCLEOTIDE SEQUENCE [LARGE SCALE GENOMIC DNA]</scope>
</reference>
<gene>
    <name evidence="1" type="ORF">phagemcphageface_130</name>
</gene>
<name>A0A6G8RCW5_9CAUD</name>
<dbReference type="Proteomes" id="UP000500951">
    <property type="component" value="Segment"/>
</dbReference>
<evidence type="ECO:0000313" key="1">
    <source>
        <dbReference type="EMBL" id="QIN99222.1"/>
    </source>
</evidence>
<evidence type="ECO:0000313" key="2">
    <source>
        <dbReference type="Proteomes" id="UP000500951"/>
    </source>
</evidence>